<feature type="domain" description="ABC transmembrane type-1" evidence="15">
    <location>
        <begin position="902"/>
        <end position="1182"/>
    </location>
</feature>
<dbReference type="PANTHER" id="PTHR24223">
    <property type="entry name" value="ATP-BINDING CASSETTE SUB-FAMILY C"/>
    <property type="match status" value="1"/>
</dbReference>
<feature type="transmembrane region" description="Helical" evidence="13">
    <location>
        <begin position="896"/>
        <end position="921"/>
    </location>
</feature>
<feature type="transmembrane region" description="Helical" evidence="13">
    <location>
        <begin position="493"/>
        <end position="516"/>
    </location>
</feature>
<dbReference type="FunFam" id="3.40.50.300:FF:000838">
    <property type="entry name" value="ABC multidrug transporter (Eurofung)"/>
    <property type="match status" value="1"/>
</dbReference>
<feature type="transmembrane region" description="Helical" evidence="13">
    <location>
        <begin position="73"/>
        <end position="96"/>
    </location>
</feature>
<feature type="transmembrane region" description="Helical" evidence="13">
    <location>
        <begin position="133"/>
        <end position="152"/>
    </location>
</feature>
<reference evidence="16" key="1">
    <citation type="submission" date="2023-06" db="EMBL/GenBank/DDBJ databases">
        <title>Genome-scale phylogeny and comparative genomics of the fungal order Sordariales.</title>
        <authorList>
            <consortium name="Lawrence Berkeley National Laboratory"/>
            <person name="Hensen N."/>
            <person name="Bonometti L."/>
            <person name="Westerberg I."/>
            <person name="Brannstrom I.O."/>
            <person name="Guillou S."/>
            <person name="Cros-Aarteil S."/>
            <person name="Calhoun S."/>
            <person name="Haridas S."/>
            <person name="Kuo A."/>
            <person name="Mondo S."/>
            <person name="Pangilinan J."/>
            <person name="Riley R."/>
            <person name="Labutti K."/>
            <person name="Andreopoulos B."/>
            <person name="Lipzen A."/>
            <person name="Chen C."/>
            <person name="Yanf M."/>
            <person name="Daum C."/>
            <person name="Ng V."/>
            <person name="Clum A."/>
            <person name="Steindorff A."/>
            <person name="Ohm R."/>
            <person name="Martin F."/>
            <person name="Silar P."/>
            <person name="Natvig D."/>
            <person name="Lalanne C."/>
            <person name="Gautier V."/>
            <person name="Ament-Velasquez S.L."/>
            <person name="Kruys A."/>
            <person name="Hutchinson M.I."/>
            <person name="Powell A.J."/>
            <person name="Barry K."/>
            <person name="Miller A.N."/>
            <person name="Grigoriev I.V."/>
            <person name="Debuchy R."/>
            <person name="Gladieux P."/>
            <person name="Thoren M.H."/>
            <person name="Johannesson H."/>
        </authorList>
    </citation>
    <scope>NUCLEOTIDE SEQUENCE</scope>
    <source>
        <strain evidence="16">SMH4607-1</strain>
    </source>
</reference>
<dbReference type="PROSITE" id="PS00211">
    <property type="entry name" value="ABC_TRANSPORTER_1"/>
    <property type="match status" value="1"/>
</dbReference>
<evidence type="ECO:0000259" key="14">
    <source>
        <dbReference type="PROSITE" id="PS50893"/>
    </source>
</evidence>
<evidence type="ECO:0000256" key="4">
    <source>
        <dbReference type="ARBA" id="ARBA00022475"/>
    </source>
</evidence>
<feature type="transmembrane region" description="Helical" evidence="13">
    <location>
        <begin position="316"/>
        <end position="335"/>
    </location>
</feature>
<dbReference type="SMART" id="SM00382">
    <property type="entry name" value="AAA"/>
    <property type="match status" value="2"/>
</dbReference>
<dbReference type="Pfam" id="PF00005">
    <property type="entry name" value="ABC_tran"/>
    <property type="match status" value="2"/>
</dbReference>
<dbReference type="InterPro" id="IPR056227">
    <property type="entry name" value="TMD0_ABC"/>
</dbReference>
<feature type="transmembrane region" description="Helical" evidence="13">
    <location>
        <begin position="536"/>
        <end position="561"/>
    </location>
</feature>
<dbReference type="InterPro" id="IPR044726">
    <property type="entry name" value="ABCC_6TM_D2"/>
</dbReference>
<keyword evidence="3" id="KW-0813">Transport</keyword>
<sequence>MAHSPSSCRAIDDSFGPHANTCRGGFDFTLLFEETILTILPLSLFALIFPARSWYLSRRTRKTKKSHLTAAKLAAWVTLAALYLAELVLWAAFTVVRTRTSLAAASLTLTSTLGFCILSYLEHTRTIRPSSLLNTFIFFTLLFDITRARTLLLRASNSSQNHGIAYVFTAGVAVKITVLVLEALEKRRFLLAEYQNCPAEATASLYNRSFFWWLNPLFRQGFKRVLDVDDLYTLDKHLKASYWRPRFLNAWSPGHSKSPYSLLKSTFRLLWRPLTQTILPRSCLTALVFCQPLLINRTIRLSQEPINDETTQVGRGLIGAYLFVYVGIAVAMGQYQHRTYRTIAMARAGLVSIIYNKTSTLHLRDVDPAASMTLMSADMERIVQGWQTMHEIWSNTIEVGIAIYLLEAQLGIACVVPVAVSIFSFLGSLVAMNFIMSRQAMWLEAIEERISATSAMLSCIKGIKMCGLKDTLLDSLQKLRVKELHISKRFRRLIIWNMVFAYFTQVSAPVLTFAVFSLRARNTGSETLDTARVFTALSLFALLSEPLASLVMSLATFLGAVGSFSRIQQFLESDERMDGRQLEPNDNGRPKPCRNAITVQEADFAWDATKPPQLRQVSLAIPWAKFTMVVGPVGCGKTTLLHAILGEIPSQTGSVHIGSASIGYCAQNAWHINGSIRQAILGMLLFDEKWYERVVKACGLHRDLQDLPLGDSTQIGSGGIALSGGQNHRVALARAVYARKDICILDDTFSGLDTSTESHIFHSLLGENGLLRDMNTTVLLVSSSAKRLPYSDHIVCLGSDGRVSDQGTFTKLVNAGGYITSLFSGQSDWGLTAKKVAHDKEDITDTDEGCGLAYSKEALSNTSTTSSDSSCIRETENDMSRRTGDVQLYVYYVRAVGWWATLLFTFAIVGFVFCISFPNVWVQWWAAANEVQPNGRLEYWLGVYAILGFVAIVCLFVSCWQMIITMVPKSGENFHLALLKAVLSAPMSFFVTTDSGVTLNRFSQDLQLIDMELPIAALNTFTTFFLCIAQMILIGLGSVYAAVSFPIVLALLYLIQKTYLRTSRQLRLMDLETKAPLYSLLEESLSGLATIRAFGWQAKLHEKSDGLIDRSQRPFYLLFAVQRWLTLVLDLLVAAIAVLLAVLVVQLRGTVAAGGVGLALLGVIQFSQHVKLLVTFWTTLETHIGSVARLRSFAETTRGEDQPEEKDTPPPGWPAGGGIEFRRLDAGYGGSNHILKNVSLTVKPGEKIGVCGRTGSGKTSLIMSLFRIADIHGGAILVDGVDIATIPRQEVRRKIVGIPQQPFLLKGPVRLNVDPMGVASDEAIIEALECVQLMDLVEKNGGLDADVDGLALSSGQMQLFCFARAMLRPGKILVLDEATSGVDAKTEEVIQRLIRKRFAGHTIIAVAHRLDTIMDFDRVAVLDAGRLVEFDSPYSLLEVPGSAFSHLYNSSLDVEEDEPKDGV</sequence>
<feature type="transmembrane region" description="Helical" evidence="13">
    <location>
        <begin position="410"/>
        <end position="435"/>
    </location>
</feature>
<evidence type="ECO:0000256" key="5">
    <source>
        <dbReference type="ARBA" id="ARBA00022692"/>
    </source>
</evidence>
<dbReference type="InterPro" id="IPR017871">
    <property type="entry name" value="ABC_transporter-like_CS"/>
</dbReference>
<dbReference type="PROSITE" id="PS50893">
    <property type="entry name" value="ABC_TRANSPORTER_2"/>
    <property type="match status" value="2"/>
</dbReference>
<name>A0AA40DU26_9PEZI</name>
<keyword evidence="4" id="KW-1003">Cell membrane</keyword>
<dbReference type="Gene3D" id="3.40.50.300">
    <property type="entry name" value="P-loop containing nucleotide triphosphate hydrolases"/>
    <property type="match status" value="2"/>
</dbReference>
<evidence type="ECO:0000256" key="6">
    <source>
        <dbReference type="ARBA" id="ARBA00022741"/>
    </source>
</evidence>
<dbReference type="CDD" id="cd03250">
    <property type="entry name" value="ABCC_MRP_domain1"/>
    <property type="match status" value="1"/>
</dbReference>
<dbReference type="Pfam" id="PF00664">
    <property type="entry name" value="ABC_membrane"/>
    <property type="match status" value="1"/>
</dbReference>
<organism evidence="16 17">
    <name type="scientific">Lasiosphaeris hirsuta</name>
    <dbReference type="NCBI Taxonomy" id="260670"/>
    <lineage>
        <taxon>Eukaryota</taxon>
        <taxon>Fungi</taxon>
        <taxon>Dikarya</taxon>
        <taxon>Ascomycota</taxon>
        <taxon>Pezizomycotina</taxon>
        <taxon>Sordariomycetes</taxon>
        <taxon>Sordariomycetidae</taxon>
        <taxon>Sordariales</taxon>
        <taxon>Lasiosphaeriaceae</taxon>
        <taxon>Lasiosphaeris</taxon>
    </lineage>
</organism>
<feature type="transmembrane region" description="Helical" evidence="13">
    <location>
        <begin position="1013"/>
        <end position="1032"/>
    </location>
</feature>
<evidence type="ECO:0000313" key="16">
    <source>
        <dbReference type="EMBL" id="KAK0716329.1"/>
    </source>
</evidence>
<comment type="subcellular location">
    <subcellularLocation>
        <location evidence="1">Cell membrane</location>
        <topology evidence="1">Multi-pass membrane protein</topology>
    </subcellularLocation>
</comment>
<feature type="transmembrane region" description="Helical" evidence="13">
    <location>
        <begin position="164"/>
        <end position="184"/>
    </location>
</feature>
<evidence type="ECO:0000313" key="17">
    <source>
        <dbReference type="Proteomes" id="UP001172102"/>
    </source>
</evidence>
<keyword evidence="9 13" id="KW-0472">Membrane</keyword>
<dbReference type="InterPro" id="IPR011527">
    <property type="entry name" value="ABC1_TM_dom"/>
</dbReference>
<dbReference type="GO" id="GO:0005524">
    <property type="term" value="F:ATP binding"/>
    <property type="evidence" value="ECO:0007669"/>
    <property type="project" value="UniProtKB-KW"/>
</dbReference>
<evidence type="ECO:0000256" key="13">
    <source>
        <dbReference type="SAM" id="Phobius"/>
    </source>
</evidence>
<feature type="domain" description="ABC transporter" evidence="14">
    <location>
        <begin position="1219"/>
        <end position="1449"/>
    </location>
</feature>
<dbReference type="CDD" id="cd03244">
    <property type="entry name" value="ABCC_MRP_domain2"/>
    <property type="match status" value="1"/>
</dbReference>
<feature type="transmembrane region" description="Helical" evidence="13">
    <location>
        <begin position="941"/>
        <end position="964"/>
    </location>
</feature>
<feature type="domain" description="ABC transmembrane type-1" evidence="15">
    <location>
        <begin position="283"/>
        <end position="559"/>
    </location>
</feature>
<keyword evidence="8 13" id="KW-1133">Transmembrane helix</keyword>
<accession>A0AA40DU26</accession>
<keyword evidence="5 13" id="KW-0812">Transmembrane</keyword>
<dbReference type="PROSITE" id="PS50929">
    <property type="entry name" value="ABC_TM1F"/>
    <property type="match status" value="2"/>
</dbReference>
<evidence type="ECO:0000256" key="3">
    <source>
        <dbReference type="ARBA" id="ARBA00022448"/>
    </source>
</evidence>
<feature type="compositionally biased region" description="Basic and acidic residues" evidence="12">
    <location>
        <begin position="1197"/>
        <end position="1208"/>
    </location>
</feature>
<keyword evidence="10" id="KW-0325">Glycoprotein</keyword>
<dbReference type="EMBL" id="JAUKUA010000004">
    <property type="protein sequence ID" value="KAK0716329.1"/>
    <property type="molecule type" value="Genomic_DNA"/>
</dbReference>
<dbReference type="Gene3D" id="1.20.1560.10">
    <property type="entry name" value="ABC transporter type 1, transmembrane domain"/>
    <property type="match status" value="2"/>
</dbReference>
<evidence type="ECO:0000256" key="12">
    <source>
        <dbReference type="SAM" id="MobiDB-lite"/>
    </source>
</evidence>
<dbReference type="InterPro" id="IPR044746">
    <property type="entry name" value="ABCC_6TM_D1"/>
</dbReference>
<keyword evidence="7" id="KW-0067">ATP-binding</keyword>
<dbReference type="PANTHER" id="PTHR24223:SF269">
    <property type="entry name" value="ABC MULTIDRUG TRANSPORTER (EUROFUNG)-RELATED"/>
    <property type="match status" value="1"/>
</dbReference>
<evidence type="ECO:0000256" key="2">
    <source>
        <dbReference type="ARBA" id="ARBA00009726"/>
    </source>
</evidence>
<evidence type="ECO:0000256" key="8">
    <source>
        <dbReference type="ARBA" id="ARBA00022989"/>
    </source>
</evidence>
<feature type="transmembrane region" description="Helical" evidence="13">
    <location>
        <begin position="102"/>
        <end position="121"/>
    </location>
</feature>
<feature type="region of interest" description="Disordered" evidence="12">
    <location>
        <begin position="1195"/>
        <end position="1215"/>
    </location>
</feature>
<evidence type="ECO:0000256" key="10">
    <source>
        <dbReference type="ARBA" id="ARBA00023180"/>
    </source>
</evidence>
<protein>
    <submittedName>
        <fullName evidence="16">ABC transporter</fullName>
    </submittedName>
</protein>
<evidence type="ECO:0000259" key="15">
    <source>
        <dbReference type="PROSITE" id="PS50929"/>
    </source>
</evidence>
<dbReference type="FunFam" id="1.20.1560.10:FF:000055">
    <property type="entry name" value="ABC multidrug transporter (Eurofung)"/>
    <property type="match status" value="1"/>
</dbReference>
<dbReference type="FunFam" id="3.40.50.300:FF:001854">
    <property type="entry name" value="ABC multidrug transporter (Eurofung)"/>
    <property type="match status" value="1"/>
</dbReference>
<dbReference type="InterPro" id="IPR027417">
    <property type="entry name" value="P-loop_NTPase"/>
</dbReference>
<keyword evidence="17" id="KW-1185">Reference proteome</keyword>
<dbReference type="Pfam" id="PF24357">
    <property type="entry name" value="TMD0_ABC"/>
    <property type="match status" value="1"/>
</dbReference>
<dbReference type="CDD" id="cd18579">
    <property type="entry name" value="ABC_6TM_ABCC_D1"/>
    <property type="match status" value="1"/>
</dbReference>
<keyword evidence="6" id="KW-0547">Nucleotide-binding</keyword>
<dbReference type="InterPro" id="IPR050173">
    <property type="entry name" value="ABC_transporter_C-like"/>
</dbReference>
<gene>
    <name evidence="16" type="ORF">B0H67DRAFT_582875</name>
</gene>
<dbReference type="CDD" id="cd18580">
    <property type="entry name" value="ABC_6TM_ABCC_D2"/>
    <property type="match status" value="1"/>
</dbReference>
<evidence type="ECO:0000256" key="9">
    <source>
        <dbReference type="ARBA" id="ARBA00023136"/>
    </source>
</evidence>
<dbReference type="SUPFAM" id="SSF52540">
    <property type="entry name" value="P-loop containing nucleoside triphosphate hydrolases"/>
    <property type="match status" value="2"/>
</dbReference>
<dbReference type="InterPro" id="IPR036640">
    <property type="entry name" value="ABC1_TM_sf"/>
</dbReference>
<dbReference type="GO" id="GO:0140359">
    <property type="term" value="F:ABC-type transporter activity"/>
    <property type="evidence" value="ECO:0007669"/>
    <property type="project" value="InterPro"/>
</dbReference>
<dbReference type="InterPro" id="IPR003439">
    <property type="entry name" value="ABC_transporter-like_ATP-bd"/>
</dbReference>
<comment type="function">
    <text evidence="11">ABC-type transporter; part of the gene cluster that mediates the biosynthesis of the phomopsins, a group of hexapeptide mycotoxins which infects lupins and causes lupinosis disease in livestock.</text>
</comment>
<proteinExistence type="inferred from homology"/>
<dbReference type="GO" id="GO:0016887">
    <property type="term" value="F:ATP hydrolysis activity"/>
    <property type="evidence" value="ECO:0007669"/>
    <property type="project" value="InterPro"/>
</dbReference>
<evidence type="ECO:0000256" key="7">
    <source>
        <dbReference type="ARBA" id="ARBA00022840"/>
    </source>
</evidence>
<dbReference type="Proteomes" id="UP001172102">
    <property type="component" value="Unassembled WGS sequence"/>
</dbReference>
<feature type="transmembrane region" description="Helical" evidence="13">
    <location>
        <begin position="35"/>
        <end position="52"/>
    </location>
</feature>
<dbReference type="FunFam" id="1.20.1560.10:FF:000066">
    <property type="entry name" value="ABC multidrug transporter (Eurofung)"/>
    <property type="match status" value="1"/>
</dbReference>
<feature type="transmembrane region" description="Helical" evidence="13">
    <location>
        <begin position="1039"/>
        <end position="1055"/>
    </location>
</feature>
<dbReference type="GO" id="GO:0005886">
    <property type="term" value="C:plasma membrane"/>
    <property type="evidence" value="ECO:0007669"/>
    <property type="project" value="UniProtKB-SubCell"/>
</dbReference>
<evidence type="ECO:0000256" key="11">
    <source>
        <dbReference type="ARBA" id="ARBA00059074"/>
    </source>
</evidence>
<evidence type="ECO:0000256" key="1">
    <source>
        <dbReference type="ARBA" id="ARBA00004651"/>
    </source>
</evidence>
<comment type="similarity">
    <text evidence="2">Belongs to the ABC transporter superfamily. ABCC family. Conjugate transporter (TC 3.A.1.208) subfamily.</text>
</comment>
<feature type="transmembrane region" description="Helical" evidence="13">
    <location>
        <begin position="1115"/>
        <end position="1143"/>
    </location>
</feature>
<comment type="caution">
    <text evidence="16">The sequence shown here is derived from an EMBL/GenBank/DDBJ whole genome shotgun (WGS) entry which is preliminary data.</text>
</comment>
<dbReference type="InterPro" id="IPR003593">
    <property type="entry name" value="AAA+_ATPase"/>
</dbReference>
<dbReference type="SUPFAM" id="SSF90123">
    <property type="entry name" value="ABC transporter transmembrane region"/>
    <property type="match status" value="2"/>
</dbReference>
<feature type="domain" description="ABC transporter" evidence="14">
    <location>
        <begin position="599"/>
        <end position="825"/>
    </location>
</feature>